<keyword evidence="2" id="KW-0808">Transferase</keyword>
<evidence type="ECO:0000313" key="3">
    <source>
        <dbReference type="Proteomes" id="UP000464378"/>
    </source>
</evidence>
<accession>A0A6C2YXF8</accession>
<protein>
    <recommendedName>
        <fullName evidence="1">Glycosyl transferase family 1 domain-containing protein</fullName>
    </recommendedName>
</protein>
<dbReference type="KEGG" id="tim:GMBLW1_36910"/>
<dbReference type="Proteomes" id="UP000464378">
    <property type="component" value="Chromosome"/>
</dbReference>
<dbReference type="SUPFAM" id="SSF53756">
    <property type="entry name" value="UDP-Glycosyltransferase/glycogen phosphorylase"/>
    <property type="match status" value="1"/>
</dbReference>
<dbReference type="RefSeq" id="WP_162660568.1">
    <property type="nucleotide sequence ID" value="NZ_LR593887.1"/>
</dbReference>
<proteinExistence type="predicted"/>
<dbReference type="AlphaFoldDB" id="A0A6C2YXF8"/>
<evidence type="ECO:0000259" key="1">
    <source>
        <dbReference type="Pfam" id="PF00534"/>
    </source>
</evidence>
<dbReference type="Gene3D" id="3.40.50.2000">
    <property type="entry name" value="Glycogen Phosphorylase B"/>
    <property type="match status" value="1"/>
</dbReference>
<keyword evidence="3" id="KW-1185">Reference proteome</keyword>
<gene>
    <name evidence="2" type="ORF">GMBLW1_36910</name>
</gene>
<dbReference type="InterPro" id="IPR001296">
    <property type="entry name" value="Glyco_trans_1"/>
</dbReference>
<sequence>MHLVALVESPEHVCCRYRLRAFMPVWDRAGHTLELRSLPRGWWDKLALGRDLVHADAVIVQRKLLHPWQISLLHRRVKRLIFDYDDAVWSRDSYSKRGFTDLRRLTRFRAMVKSSDLVIAGNRYLADQARQWVPADQVQVIPTCVQPELYPISLHRPSDTVEMVWIGSRSTLQGIERIAGMLDRLGQRLPFLRLKLICDRFLEFPNLPVIPCPWSSDTEGIELANSAIGVSWIPDDPWSRGKCGLKVLQYMAAGLPVVANPVGVHPEMIVHGETGLLAESAEEWQDAISLLANDPQLRRRMGEAGRDRLETHYSVRAGADRWLTALNRLSHERLSA</sequence>
<dbReference type="PANTHER" id="PTHR12526">
    <property type="entry name" value="GLYCOSYLTRANSFERASE"/>
    <property type="match status" value="1"/>
</dbReference>
<name>A0A6C2YXF8_9BACT</name>
<dbReference type="CDD" id="cd03801">
    <property type="entry name" value="GT4_PimA-like"/>
    <property type="match status" value="1"/>
</dbReference>
<reference evidence="2" key="1">
    <citation type="submission" date="2019-04" db="EMBL/GenBank/DDBJ databases">
        <authorList>
            <consortium name="Science for Life Laboratories"/>
        </authorList>
    </citation>
    <scope>NUCLEOTIDE SEQUENCE</scope>
    <source>
        <strain evidence="2">MBLW1</strain>
    </source>
</reference>
<dbReference type="EMBL" id="LR586016">
    <property type="protein sequence ID" value="VIP05502.1"/>
    <property type="molecule type" value="Genomic_DNA"/>
</dbReference>
<dbReference type="InParanoid" id="A0A6C2YXF8"/>
<evidence type="ECO:0000313" key="2">
    <source>
        <dbReference type="EMBL" id="VIP05502.1"/>
    </source>
</evidence>
<feature type="domain" description="Glycosyl transferase family 1" evidence="1">
    <location>
        <begin position="243"/>
        <end position="307"/>
    </location>
</feature>
<dbReference type="GO" id="GO:0016757">
    <property type="term" value="F:glycosyltransferase activity"/>
    <property type="evidence" value="ECO:0007669"/>
    <property type="project" value="InterPro"/>
</dbReference>
<dbReference type="EMBL" id="LR593887">
    <property type="protein sequence ID" value="VTS08360.1"/>
    <property type="molecule type" value="Genomic_DNA"/>
</dbReference>
<organism evidence="2">
    <name type="scientific">Tuwongella immobilis</name>
    <dbReference type="NCBI Taxonomy" id="692036"/>
    <lineage>
        <taxon>Bacteria</taxon>
        <taxon>Pseudomonadati</taxon>
        <taxon>Planctomycetota</taxon>
        <taxon>Planctomycetia</taxon>
        <taxon>Gemmatales</taxon>
        <taxon>Gemmataceae</taxon>
        <taxon>Tuwongella</taxon>
    </lineage>
</organism>
<dbReference type="Pfam" id="PF00534">
    <property type="entry name" value="Glycos_transf_1"/>
    <property type="match status" value="1"/>
</dbReference>